<keyword evidence="4" id="KW-1185">Reference proteome</keyword>
<dbReference type="InterPro" id="IPR010131">
    <property type="entry name" value="MdtP/NodT-like"/>
</dbReference>
<evidence type="ECO:0000313" key="3">
    <source>
        <dbReference type="EMBL" id="MBB5036651.1"/>
    </source>
</evidence>
<dbReference type="Pfam" id="PF02321">
    <property type="entry name" value="OEP"/>
    <property type="match status" value="1"/>
</dbReference>
<dbReference type="PANTHER" id="PTHR30203:SF24">
    <property type="entry name" value="BLR4935 PROTEIN"/>
    <property type="match status" value="1"/>
</dbReference>
<accession>A0A7W8DP75</accession>
<keyword evidence="2" id="KW-1133">Transmembrane helix</keyword>
<evidence type="ECO:0000313" key="4">
    <source>
        <dbReference type="Proteomes" id="UP000534294"/>
    </source>
</evidence>
<dbReference type="PANTHER" id="PTHR30203">
    <property type="entry name" value="OUTER MEMBRANE CATION EFFLUX PROTEIN"/>
    <property type="match status" value="1"/>
</dbReference>
<sequence>MPAARPAAARLHHLLSVLMKILFFHMAVWLLAIAPHLSALTPVLTSNDLAAEALEKNPEVRFYEAEIAAARGGRQSAAQRANPELSMELGGMSLASQKEGLVWRAQIAQVFDFPGRMALRKAIAERDITLAELGLQQFKSQLVNQVRALSGDVVLLQRKEQAARAVRERLEALIEVLVQRDAGSVSALLERRILEAALLTSDRTLTDAAKQAQESSAALNVLCGRPPEAALALVDPSALFPQVPGLEKLKEQAARSNFDLQQKRLQVAKQGLKVDLTKSERWGNISFGPYMAGQHAGGTQIEGGFAFSIPLPLWNKNKGNVATEQARTLQAEALLLATLRDLERDLAIARSAYLAELAALDHWRPESEKQFQEAAIEADRHFRLGAVPAATYVEMQRGYLDAMDALIEGRRNAWKHRMEVERLTGAPLAQKSESPRVAKEG</sequence>
<keyword evidence="2" id="KW-0812">Transmembrane</keyword>
<dbReference type="AlphaFoldDB" id="A0A7W8DP75"/>
<keyword evidence="2" id="KW-0472">Membrane</keyword>
<dbReference type="EMBL" id="JACHIF010000001">
    <property type="protein sequence ID" value="MBB5036651.1"/>
    <property type="molecule type" value="Genomic_DNA"/>
</dbReference>
<dbReference type="InterPro" id="IPR003423">
    <property type="entry name" value="OMP_efflux"/>
</dbReference>
<dbReference type="Gene3D" id="1.20.1600.10">
    <property type="entry name" value="Outer membrane efflux proteins (OEP)"/>
    <property type="match status" value="1"/>
</dbReference>
<organism evidence="3 4">
    <name type="scientific">Prosthecobacter dejongeii</name>
    <dbReference type="NCBI Taxonomy" id="48465"/>
    <lineage>
        <taxon>Bacteria</taxon>
        <taxon>Pseudomonadati</taxon>
        <taxon>Verrucomicrobiota</taxon>
        <taxon>Verrucomicrobiia</taxon>
        <taxon>Verrucomicrobiales</taxon>
        <taxon>Verrucomicrobiaceae</taxon>
        <taxon>Prosthecobacter</taxon>
    </lineage>
</organism>
<dbReference type="Proteomes" id="UP000534294">
    <property type="component" value="Unassembled WGS sequence"/>
</dbReference>
<name>A0A7W8DP75_9BACT</name>
<protein>
    <submittedName>
        <fullName evidence="3">Cobalt-zinc-cadmium efflux system outer membrane protein</fullName>
    </submittedName>
</protein>
<reference evidence="3 4" key="1">
    <citation type="submission" date="2020-08" db="EMBL/GenBank/DDBJ databases">
        <title>Genomic Encyclopedia of Type Strains, Phase IV (KMG-IV): sequencing the most valuable type-strain genomes for metagenomic binning, comparative biology and taxonomic classification.</title>
        <authorList>
            <person name="Goeker M."/>
        </authorList>
    </citation>
    <scope>NUCLEOTIDE SEQUENCE [LARGE SCALE GENOMIC DNA]</scope>
    <source>
        <strain evidence="3 4">DSM 12251</strain>
    </source>
</reference>
<feature type="transmembrane region" description="Helical" evidence="2">
    <location>
        <begin position="12"/>
        <end position="32"/>
    </location>
</feature>
<dbReference type="SUPFAM" id="SSF56954">
    <property type="entry name" value="Outer membrane efflux proteins (OEP)"/>
    <property type="match status" value="1"/>
</dbReference>
<evidence type="ECO:0000256" key="1">
    <source>
        <dbReference type="ARBA" id="ARBA00007613"/>
    </source>
</evidence>
<comment type="similarity">
    <text evidence="1">Belongs to the outer membrane factor (OMF) (TC 1.B.17) family.</text>
</comment>
<comment type="caution">
    <text evidence="3">The sequence shown here is derived from an EMBL/GenBank/DDBJ whole genome shotgun (WGS) entry which is preliminary data.</text>
</comment>
<proteinExistence type="inferred from homology"/>
<dbReference type="GO" id="GO:0015562">
    <property type="term" value="F:efflux transmembrane transporter activity"/>
    <property type="evidence" value="ECO:0007669"/>
    <property type="project" value="InterPro"/>
</dbReference>
<evidence type="ECO:0000256" key="2">
    <source>
        <dbReference type="SAM" id="Phobius"/>
    </source>
</evidence>
<gene>
    <name evidence="3" type="ORF">HNQ64_000885</name>
</gene>